<dbReference type="Proteomes" id="UP001174677">
    <property type="component" value="Chromosome 12"/>
</dbReference>
<dbReference type="InterPro" id="IPR003676">
    <property type="entry name" value="SAUR_fam"/>
</dbReference>
<evidence type="ECO:0000256" key="1">
    <source>
        <dbReference type="ARBA" id="ARBA00006974"/>
    </source>
</evidence>
<comment type="similarity">
    <text evidence="1">Belongs to the ARG7 family.</text>
</comment>
<proteinExistence type="inferred from homology"/>
<gene>
    <name evidence="2" type="ORF">P3X46_020704</name>
</gene>
<organism evidence="2 3">
    <name type="scientific">Hevea brasiliensis</name>
    <name type="common">Para rubber tree</name>
    <name type="synonym">Siphonia brasiliensis</name>
    <dbReference type="NCBI Taxonomy" id="3981"/>
    <lineage>
        <taxon>Eukaryota</taxon>
        <taxon>Viridiplantae</taxon>
        <taxon>Streptophyta</taxon>
        <taxon>Embryophyta</taxon>
        <taxon>Tracheophyta</taxon>
        <taxon>Spermatophyta</taxon>
        <taxon>Magnoliopsida</taxon>
        <taxon>eudicotyledons</taxon>
        <taxon>Gunneridae</taxon>
        <taxon>Pentapetalae</taxon>
        <taxon>rosids</taxon>
        <taxon>fabids</taxon>
        <taxon>Malpighiales</taxon>
        <taxon>Euphorbiaceae</taxon>
        <taxon>Crotonoideae</taxon>
        <taxon>Micrandreae</taxon>
        <taxon>Hevea</taxon>
    </lineage>
</organism>
<reference evidence="2 3" key="1">
    <citation type="journal article" date="2023" name="Plant Biotechnol. J.">
        <title>Chromosome-level wild Hevea brasiliensis genome provides new tools for genomic-assisted breeding and valuable loci to elevate rubber yield.</title>
        <authorList>
            <person name="Cheng H."/>
            <person name="Song X."/>
            <person name="Hu Y."/>
            <person name="Wu T."/>
            <person name="Yang Q."/>
            <person name="An Z."/>
            <person name="Feng S."/>
            <person name="Deng Z."/>
            <person name="Wu W."/>
            <person name="Zeng X."/>
            <person name="Tu M."/>
            <person name="Wang X."/>
            <person name="Huang H."/>
        </authorList>
    </citation>
    <scope>NUCLEOTIDE SEQUENCE [LARGE SCALE GENOMIC DNA]</scope>
    <source>
        <strain evidence="2">MT/VB/25A 57/8</strain>
    </source>
</reference>
<dbReference type="PANTHER" id="PTHR31175">
    <property type="entry name" value="AUXIN-RESPONSIVE FAMILY PROTEIN"/>
    <property type="match status" value="1"/>
</dbReference>
<dbReference type="Pfam" id="PF02519">
    <property type="entry name" value="Auxin_inducible"/>
    <property type="match status" value="1"/>
</dbReference>
<dbReference type="PANTHER" id="PTHR31175:SF101">
    <property type="entry name" value="BINDING PROTEIN, PUTATIVE-RELATED"/>
    <property type="match status" value="1"/>
</dbReference>
<name>A0ABQ9LEC4_HEVBR</name>
<accession>A0ABQ9LEC4</accession>
<sequence>MISPKKVIEIASKWQNVASPKRRISNEHMCKVQVVQKGHFVVYSIDKKRFVVPLHYLNHQIFKELFKMSEEEFGLPGTGPIILPCDAVFMEYVISLVKQHASEESFITMVAHRCSFNPCYHSSQRFFFLASEINLC</sequence>
<comment type="caution">
    <text evidence="2">The sequence shown here is derived from an EMBL/GenBank/DDBJ whole genome shotgun (WGS) entry which is preliminary data.</text>
</comment>
<evidence type="ECO:0008006" key="4">
    <source>
        <dbReference type="Google" id="ProtNLM"/>
    </source>
</evidence>
<evidence type="ECO:0000313" key="2">
    <source>
        <dbReference type="EMBL" id="KAJ9165888.1"/>
    </source>
</evidence>
<evidence type="ECO:0000313" key="3">
    <source>
        <dbReference type="Proteomes" id="UP001174677"/>
    </source>
</evidence>
<protein>
    <recommendedName>
        <fullName evidence="4">SAUR family protein</fullName>
    </recommendedName>
</protein>
<dbReference type="EMBL" id="JARPOI010000012">
    <property type="protein sequence ID" value="KAJ9165888.1"/>
    <property type="molecule type" value="Genomic_DNA"/>
</dbReference>
<keyword evidence="3" id="KW-1185">Reference proteome</keyword>